<evidence type="ECO:0000256" key="6">
    <source>
        <dbReference type="ARBA" id="ARBA00022490"/>
    </source>
</evidence>
<dbReference type="GO" id="GO:0005524">
    <property type="term" value="F:ATP binding"/>
    <property type="evidence" value="ECO:0007669"/>
    <property type="project" value="UniProtKB-KW"/>
</dbReference>
<dbReference type="STRING" id="1802397.A3J43_01895"/>
<evidence type="ECO:0000256" key="8">
    <source>
        <dbReference type="ARBA" id="ARBA00022741"/>
    </source>
</evidence>
<evidence type="ECO:0000313" key="16">
    <source>
        <dbReference type="Proteomes" id="UP000176604"/>
    </source>
</evidence>
<evidence type="ECO:0000256" key="3">
    <source>
        <dbReference type="ARBA" id="ARBA00007614"/>
    </source>
</evidence>
<comment type="caution">
    <text evidence="15">The sequence shown here is derived from an EMBL/GenBank/DDBJ whole genome shotgun (WGS) entry which is preliminary data.</text>
</comment>
<dbReference type="Pfam" id="PF00696">
    <property type="entry name" value="AA_kinase"/>
    <property type="match status" value="1"/>
</dbReference>
<dbReference type="GO" id="GO:0044210">
    <property type="term" value="P:'de novo' CTP biosynthetic process"/>
    <property type="evidence" value="ECO:0007669"/>
    <property type="project" value="UniProtKB-UniPathway"/>
</dbReference>
<sequence length="236" mass="25410">MSLRYSRILLKLSGELFMSGTASVDTRAVDAVAEEIAGLAKKKISVGVVVGGGNIMRGRIVKGSRDDELAGHKAGMVATVINGIMLMRALERRGVKAQLFGAFKVGRFVAAEDTERMARARRAGAVLLFVGGTGVPFKSTDSAVVMRAVAVKADAIFKLTTHVDGVYDKDPRRFPGAKKFRTISYGEALKKKLGVMDLEAFGEARQYQIPIHVMKWGKGRVLRVLKGEKIGSVVSG</sequence>
<evidence type="ECO:0000256" key="7">
    <source>
        <dbReference type="ARBA" id="ARBA00022679"/>
    </source>
</evidence>
<dbReference type="AlphaFoldDB" id="A0A1F7UH84"/>
<accession>A0A1F7UH84</accession>
<evidence type="ECO:0000256" key="12">
    <source>
        <dbReference type="ARBA" id="ARBA00032092"/>
    </source>
</evidence>
<dbReference type="PANTHER" id="PTHR42833:SF4">
    <property type="entry name" value="URIDYLATE KINASE PUMPKIN, CHLOROPLASTIC"/>
    <property type="match status" value="1"/>
</dbReference>
<evidence type="ECO:0000313" key="15">
    <source>
        <dbReference type="EMBL" id="OGL77641.1"/>
    </source>
</evidence>
<dbReference type="Gene3D" id="3.40.1160.10">
    <property type="entry name" value="Acetylglutamate kinase-like"/>
    <property type="match status" value="1"/>
</dbReference>
<keyword evidence="11" id="KW-0665">Pyrimidine biosynthesis</keyword>
<dbReference type="EC" id="2.7.4.22" evidence="4"/>
<dbReference type="InterPro" id="IPR001048">
    <property type="entry name" value="Asp/Glu/Uridylate_kinase"/>
</dbReference>
<proteinExistence type="inferred from homology"/>
<comment type="catalytic activity">
    <reaction evidence="13">
        <text>UMP + ATP = UDP + ADP</text>
        <dbReference type="Rhea" id="RHEA:24400"/>
        <dbReference type="ChEBI" id="CHEBI:30616"/>
        <dbReference type="ChEBI" id="CHEBI:57865"/>
        <dbReference type="ChEBI" id="CHEBI:58223"/>
        <dbReference type="ChEBI" id="CHEBI:456216"/>
        <dbReference type="EC" id="2.7.4.22"/>
    </reaction>
</comment>
<comment type="pathway">
    <text evidence="2">Pyrimidine metabolism; CTP biosynthesis via de novo pathway; UDP from UMP (UMPK route): step 1/1.</text>
</comment>
<dbReference type="PIRSF" id="PIRSF005650">
    <property type="entry name" value="Uridylate_kin"/>
    <property type="match status" value="1"/>
</dbReference>
<evidence type="ECO:0000256" key="9">
    <source>
        <dbReference type="ARBA" id="ARBA00022777"/>
    </source>
</evidence>
<dbReference type="Proteomes" id="UP000176604">
    <property type="component" value="Unassembled WGS sequence"/>
</dbReference>
<dbReference type="EMBL" id="MGEF01000054">
    <property type="protein sequence ID" value="OGL77641.1"/>
    <property type="molecule type" value="Genomic_DNA"/>
</dbReference>
<evidence type="ECO:0000256" key="13">
    <source>
        <dbReference type="ARBA" id="ARBA00047767"/>
    </source>
</evidence>
<evidence type="ECO:0000256" key="2">
    <source>
        <dbReference type="ARBA" id="ARBA00004791"/>
    </source>
</evidence>
<protein>
    <recommendedName>
        <fullName evidence="5">Uridylate kinase</fullName>
        <ecNumber evidence="4">2.7.4.22</ecNumber>
    </recommendedName>
    <alternativeName>
        <fullName evidence="12">Uridine monophosphate kinase</fullName>
    </alternativeName>
</protein>
<keyword evidence="7" id="KW-0808">Transferase</keyword>
<comment type="similarity">
    <text evidence="3">Belongs to the UMP kinase family.</text>
</comment>
<evidence type="ECO:0000256" key="11">
    <source>
        <dbReference type="ARBA" id="ARBA00022975"/>
    </source>
</evidence>
<dbReference type="GO" id="GO:0006225">
    <property type="term" value="P:UDP biosynthetic process"/>
    <property type="evidence" value="ECO:0007669"/>
    <property type="project" value="TreeGrafter"/>
</dbReference>
<dbReference type="InterPro" id="IPR011817">
    <property type="entry name" value="Uridylate_kinase"/>
</dbReference>
<dbReference type="PANTHER" id="PTHR42833">
    <property type="entry name" value="URIDYLATE KINASE"/>
    <property type="match status" value="1"/>
</dbReference>
<keyword evidence="9" id="KW-0418">Kinase</keyword>
<dbReference type="GO" id="GO:0005737">
    <property type="term" value="C:cytoplasm"/>
    <property type="evidence" value="ECO:0007669"/>
    <property type="project" value="UniProtKB-SubCell"/>
</dbReference>
<organism evidence="15 16">
    <name type="scientific">Candidatus Uhrbacteria bacterium RIFCSPHIGHO2_12_FULL_54_23</name>
    <dbReference type="NCBI Taxonomy" id="1802397"/>
    <lineage>
        <taxon>Bacteria</taxon>
        <taxon>Candidatus Uhriibacteriota</taxon>
    </lineage>
</organism>
<evidence type="ECO:0000256" key="5">
    <source>
        <dbReference type="ARBA" id="ARBA00016403"/>
    </source>
</evidence>
<keyword evidence="8" id="KW-0547">Nucleotide-binding</keyword>
<evidence type="ECO:0000256" key="4">
    <source>
        <dbReference type="ARBA" id="ARBA00012899"/>
    </source>
</evidence>
<keyword evidence="6" id="KW-0963">Cytoplasm</keyword>
<feature type="domain" description="Aspartate/glutamate/uridylate kinase" evidence="14">
    <location>
        <begin position="7"/>
        <end position="214"/>
    </location>
</feature>
<dbReference type="UniPathway" id="UPA00159">
    <property type="reaction ID" value="UER00275"/>
</dbReference>
<dbReference type="SUPFAM" id="SSF53633">
    <property type="entry name" value="Carbamate kinase-like"/>
    <property type="match status" value="1"/>
</dbReference>
<evidence type="ECO:0000256" key="10">
    <source>
        <dbReference type="ARBA" id="ARBA00022840"/>
    </source>
</evidence>
<keyword evidence="10" id="KW-0067">ATP-binding</keyword>
<comment type="subcellular location">
    <subcellularLocation>
        <location evidence="1">Cytoplasm</location>
    </subcellularLocation>
</comment>
<evidence type="ECO:0000259" key="14">
    <source>
        <dbReference type="Pfam" id="PF00696"/>
    </source>
</evidence>
<reference evidence="15 16" key="1">
    <citation type="journal article" date="2016" name="Nat. Commun.">
        <title>Thousands of microbial genomes shed light on interconnected biogeochemical processes in an aquifer system.</title>
        <authorList>
            <person name="Anantharaman K."/>
            <person name="Brown C.T."/>
            <person name="Hug L.A."/>
            <person name="Sharon I."/>
            <person name="Castelle C.J."/>
            <person name="Probst A.J."/>
            <person name="Thomas B.C."/>
            <person name="Singh A."/>
            <person name="Wilkins M.J."/>
            <person name="Karaoz U."/>
            <person name="Brodie E.L."/>
            <person name="Williams K.H."/>
            <person name="Hubbard S.S."/>
            <person name="Banfield J.F."/>
        </authorList>
    </citation>
    <scope>NUCLEOTIDE SEQUENCE [LARGE SCALE GENOMIC DNA]</scope>
</reference>
<name>A0A1F7UH84_9BACT</name>
<dbReference type="InterPro" id="IPR036393">
    <property type="entry name" value="AceGlu_kinase-like_sf"/>
</dbReference>
<dbReference type="GO" id="GO:0033862">
    <property type="term" value="F:UMP kinase activity"/>
    <property type="evidence" value="ECO:0007669"/>
    <property type="project" value="UniProtKB-EC"/>
</dbReference>
<evidence type="ECO:0000256" key="1">
    <source>
        <dbReference type="ARBA" id="ARBA00004496"/>
    </source>
</evidence>
<gene>
    <name evidence="15" type="ORF">A3J43_01895</name>
</gene>